<name>A0A0S2IQK7_LEPBO</name>
<accession>A0A0S2IQK7</accession>
<dbReference type="PANTHER" id="PTHR46558:SF4">
    <property type="entry name" value="DNA-BIDING PHAGE PROTEIN"/>
    <property type="match status" value="1"/>
</dbReference>
<dbReference type="GO" id="GO:0003677">
    <property type="term" value="F:DNA binding"/>
    <property type="evidence" value="ECO:0007669"/>
    <property type="project" value="UniProtKB-KW"/>
</dbReference>
<dbReference type="PROSITE" id="PS50943">
    <property type="entry name" value="HTH_CROC1"/>
    <property type="match status" value="2"/>
</dbReference>
<keyword evidence="1 3" id="KW-0238">DNA-binding</keyword>
<dbReference type="InterPro" id="IPR001387">
    <property type="entry name" value="Cro/C1-type_HTH"/>
</dbReference>
<dbReference type="PANTHER" id="PTHR46558">
    <property type="entry name" value="TRACRIPTIONAL REGULATORY PROTEIN-RELATED-RELATED"/>
    <property type="match status" value="1"/>
</dbReference>
<dbReference type="PATRIC" id="fig|280505.15.peg.1569"/>
<evidence type="ECO:0000259" key="2">
    <source>
        <dbReference type="PROSITE" id="PS50943"/>
    </source>
</evidence>
<evidence type="ECO:0000313" key="4">
    <source>
        <dbReference type="Proteomes" id="UP000058857"/>
    </source>
</evidence>
<organism evidence="3">
    <name type="scientific">Leptospira borgpetersenii serovar Ballum</name>
    <dbReference type="NCBI Taxonomy" id="280505"/>
    <lineage>
        <taxon>Bacteria</taxon>
        <taxon>Pseudomonadati</taxon>
        <taxon>Spirochaetota</taxon>
        <taxon>Spirochaetia</taxon>
        <taxon>Leptospirales</taxon>
        <taxon>Leptospiraceae</taxon>
        <taxon>Leptospira</taxon>
    </lineage>
</organism>
<dbReference type="AlphaFoldDB" id="A0A0S2IQK7"/>
<sequence length="141" mass="16559">MKNHIYMLRKKRGIKQYDMARALGVSPSYLSKIETGSQDPTEKFKQSCVKYLKTTLERLFNEQPVEDVYPEFSEGLTNRLWAKRRELGIKQYDMAKKLKVSTPFLSKVELGLLEPPEDFKNMASKALKMKKEELFLQKVEY</sequence>
<gene>
    <name evidence="3" type="ORF">LBBP_01607</name>
</gene>
<dbReference type="SMART" id="SM00530">
    <property type="entry name" value="HTH_XRE"/>
    <property type="match status" value="2"/>
</dbReference>
<dbReference type="Gene3D" id="1.10.260.40">
    <property type="entry name" value="lambda repressor-like DNA-binding domains"/>
    <property type="match status" value="2"/>
</dbReference>
<dbReference type="CDD" id="cd00093">
    <property type="entry name" value="HTH_XRE"/>
    <property type="match status" value="2"/>
</dbReference>
<dbReference type="Pfam" id="PF01381">
    <property type="entry name" value="HTH_3"/>
    <property type="match status" value="1"/>
</dbReference>
<proteinExistence type="predicted"/>
<reference evidence="3 4" key="1">
    <citation type="journal article" date="2015" name="PLoS Negl. Trop. Dis.">
        <title>Distribution of Plasmids in Distinct Leptospira Pathogenic Species.</title>
        <authorList>
            <person name="Wang Y."/>
            <person name="Zhuang X."/>
            <person name="Zhong Y."/>
            <person name="Zhang C."/>
            <person name="Zhang Y."/>
            <person name="Zeng L."/>
            <person name="Zhu Y."/>
            <person name="He P."/>
            <person name="Dong K."/>
            <person name="Pal U."/>
            <person name="Guo X."/>
            <person name="Qin J."/>
        </authorList>
    </citation>
    <scope>NUCLEOTIDE SEQUENCE [LARGE SCALE GENOMIC DNA]</scope>
    <source>
        <strain evidence="3 4">56604</strain>
    </source>
</reference>
<dbReference type="InterPro" id="IPR010982">
    <property type="entry name" value="Lambda_DNA-bd_dom_sf"/>
</dbReference>
<feature type="domain" description="HTH cro/C1-type" evidence="2">
    <location>
        <begin position="5"/>
        <end position="59"/>
    </location>
</feature>
<feature type="domain" description="HTH cro/C1-type" evidence="2">
    <location>
        <begin position="80"/>
        <end position="134"/>
    </location>
</feature>
<protein>
    <submittedName>
        <fullName evidence="3">DNA-binding helix-turn-helix protein</fullName>
    </submittedName>
</protein>
<dbReference type="SUPFAM" id="SSF47413">
    <property type="entry name" value="lambda repressor-like DNA-binding domains"/>
    <property type="match status" value="2"/>
</dbReference>
<dbReference type="Proteomes" id="UP000058857">
    <property type="component" value="Chromosome 1"/>
</dbReference>
<dbReference type="EMBL" id="CP012029">
    <property type="protein sequence ID" value="ALO25896.1"/>
    <property type="molecule type" value="Genomic_DNA"/>
</dbReference>
<evidence type="ECO:0000256" key="1">
    <source>
        <dbReference type="ARBA" id="ARBA00023125"/>
    </source>
</evidence>
<evidence type="ECO:0000313" key="3">
    <source>
        <dbReference type="EMBL" id="ALO25896.1"/>
    </source>
</evidence>